<keyword evidence="5" id="KW-1185">Reference proteome</keyword>
<dbReference type="GO" id="GO:0042256">
    <property type="term" value="P:cytosolic ribosome assembly"/>
    <property type="evidence" value="ECO:0007669"/>
    <property type="project" value="UniProtKB-UniRule"/>
</dbReference>
<dbReference type="eggNOG" id="COG0799">
    <property type="taxonomic scope" value="Bacteria"/>
</dbReference>
<gene>
    <name evidence="2" type="primary">rsfS</name>
    <name evidence="4" type="ordered locus">ACP_1382</name>
</gene>
<dbReference type="RefSeq" id="WP_015896518.1">
    <property type="nucleotide sequence ID" value="NC_012483.1"/>
</dbReference>
<dbReference type="PANTHER" id="PTHR21043">
    <property type="entry name" value="IOJAP SUPERFAMILY ORTHOLOG"/>
    <property type="match status" value="1"/>
</dbReference>
<comment type="subcellular location">
    <subcellularLocation>
        <location evidence="2">Cytoplasm</location>
    </subcellularLocation>
</comment>
<dbReference type="InParanoid" id="C1F5X5"/>
<evidence type="ECO:0000256" key="1">
    <source>
        <dbReference type="ARBA" id="ARBA00010574"/>
    </source>
</evidence>
<accession>C1F5X5</accession>
<dbReference type="GO" id="GO:0090071">
    <property type="term" value="P:negative regulation of ribosome biogenesis"/>
    <property type="evidence" value="ECO:0007669"/>
    <property type="project" value="UniProtKB-UniRule"/>
</dbReference>
<dbReference type="NCBIfam" id="TIGR00090">
    <property type="entry name" value="rsfS_iojap_ybeB"/>
    <property type="match status" value="1"/>
</dbReference>
<proteinExistence type="inferred from homology"/>
<reference evidence="4 5" key="1">
    <citation type="journal article" date="2009" name="Appl. Environ. Microbiol.">
        <title>Three genomes from the phylum Acidobacteria provide insight into the lifestyles of these microorganisms in soils.</title>
        <authorList>
            <person name="Ward N.L."/>
            <person name="Challacombe J.F."/>
            <person name="Janssen P.H."/>
            <person name="Henrissat B."/>
            <person name="Coutinho P.M."/>
            <person name="Wu M."/>
            <person name="Xie G."/>
            <person name="Haft D.H."/>
            <person name="Sait M."/>
            <person name="Badger J."/>
            <person name="Barabote R.D."/>
            <person name="Bradley B."/>
            <person name="Brettin T.S."/>
            <person name="Brinkac L.M."/>
            <person name="Bruce D."/>
            <person name="Creasy T."/>
            <person name="Daugherty S.C."/>
            <person name="Davidsen T.M."/>
            <person name="DeBoy R.T."/>
            <person name="Detter J.C."/>
            <person name="Dodson R.J."/>
            <person name="Durkin A.S."/>
            <person name="Ganapathy A."/>
            <person name="Gwinn-Giglio M."/>
            <person name="Han C.S."/>
            <person name="Khouri H."/>
            <person name="Kiss H."/>
            <person name="Kothari S.P."/>
            <person name="Madupu R."/>
            <person name="Nelson K.E."/>
            <person name="Nelson W.C."/>
            <person name="Paulsen I."/>
            <person name="Penn K."/>
            <person name="Ren Q."/>
            <person name="Rosovitz M.J."/>
            <person name="Selengut J.D."/>
            <person name="Shrivastava S."/>
            <person name="Sullivan S.A."/>
            <person name="Tapia R."/>
            <person name="Thompson L.S."/>
            <person name="Watkins K.L."/>
            <person name="Yang Q."/>
            <person name="Yu C."/>
            <person name="Zafar N."/>
            <person name="Zhou L."/>
            <person name="Kuske C.R."/>
        </authorList>
    </citation>
    <scope>NUCLEOTIDE SEQUENCE [LARGE SCALE GENOMIC DNA]</scope>
    <source>
        <strain evidence="5">ATCC 51196 / DSM 11244 / BCRC 80197 / JCM 7670 / NBRC 15755 / NCIMB 13165 / 161</strain>
    </source>
</reference>
<dbReference type="PANTHER" id="PTHR21043:SF0">
    <property type="entry name" value="MITOCHONDRIAL ASSEMBLY OF RIBOSOMAL LARGE SUBUNIT PROTEIN 1"/>
    <property type="match status" value="1"/>
</dbReference>
<dbReference type="STRING" id="240015.ACP_1382"/>
<keyword evidence="2" id="KW-0963">Cytoplasm</keyword>
<evidence type="ECO:0000313" key="4">
    <source>
        <dbReference type="EMBL" id="ACO33571.1"/>
    </source>
</evidence>
<name>C1F5X5_ACIC5</name>
<dbReference type="OrthoDB" id="9793681at2"/>
<evidence type="ECO:0000313" key="5">
    <source>
        <dbReference type="Proteomes" id="UP000002207"/>
    </source>
</evidence>
<dbReference type="Proteomes" id="UP000002207">
    <property type="component" value="Chromosome"/>
</dbReference>
<dbReference type="EMBL" id="CP001472">
    <property type="protein sequence ID" value="ACO33571.1"/>
    <property type="molecule type" value="Genomic_DNA"/>
</dbReference>
<comment type="subunit">
    <text evidence="2">Interacts with ribosomal protein uL14 (rplN).</text>
</comment>
<dbReference type="GO" id="GO:0017148">
    <property type="term" value="P:negative regulation of translation"/>
    <property type="evidence" value="ECO:0007669"/>
    <property type="project" value="UniProtKB-UniRule"/>
</dbReference>
<dbReference type="GO" id="GO:0043023">
    <property type="term" value="F:ribosomal large subunit binding"/>
    <property type="evidence" value="ECO:0007669"/>
    <property type="project" value="TreeGrafter"/>
</dbReference>
<dbReference type="KEGG" id="aca:ACP_1382"/>
<dbReference type="InterPro" id="IPR043519">
    <property type="entry name" value="NT_sf"/>
</dbReference>
<comment type="function">
    <text evidence="2">Functions as a ribosomal silencing factor. Interacts with ribosomal protein uL14 (rplN), blocking formation of intersubunit bridge B8. Prevents association of the 30S and 50S ribosomal subunits and the formation of functional ribosomes, thus repressing translation.</text>
</comment>
<comment type="similarity">
    <text evidence="1 2">Belongs to the Iojap/RsfS family.</text>
</comment>
<evidence type="ECO:0000256" key="2">
    <source>
        <dbReference type="HAMAP-Rule" id="MF_01477"/>
    </source>
</evidence>
<dbReference type="HOGENOM" id="CLU_095354_0_0_0"/>
<dbReference type="GO" id="GO:0005737">
    <property type="term" value="C:cytoplasm"/>
    <property type="evidence" value="ECO:0007669"/>
    <property type="project" value="UniProtKB-SubCell"/>
</dbReference>
<dbReference type="SUPFAM" id="SSF81301">
    <property type="entry name" value="Nucleotidyltransferase"/>
    <property type="match status" value="1"/>
</dbReference>
<dbReference type="Gene3D" id="3.30.460.10">
    <property type="entry name" value="Beta Polymerase, domain 2"/>
    <property type="match status" value="1"/>
</dbReference>
<feature type="region of interest" description="Disordered" evidence="3">
    <location>
        <begin position="201"/>
        <end position="225"/>
    </location>
</feature>
<dbReference type="Pfam" id="PF02410">
    <property type="entry name" value="RsfS"/>
    <property type="match status" value="1"/>
</dbReference>
<protein>
    <recommendedName>
        <fullName evidence="2">Ribosomal silencing factor RsfS</fullName>
    </recommendedName>
</protein>
<keyword evidence="2" id="KW-0678">Repressor</keyword>
<dbReference type="AlphaFoldDB" id="C1F5X5"/>
<sequence length="225" mass="24436">MPTQETRQMVLTAAAICDEKKGEDTRVLELDPADSGFTDFFVITSTTNDRQSVAIADEIELRLKREFGQYANSVEGRKQGEWILLDYVDFVVHIFLAEKRAFYDIERLRKSATQVDLDELKRALTKKTLAARKKAPAKKVTAPAAKKAAAPAAKKTAAKKAATKKPAVKAPVKAPVKKAVAKKAVVKKAVAKKAAVKKAVAKAPAKKAAVKKTPAKKATKKAAKR</sequence>
<dbReference type="HAMAP" id="MF_01477">
    <property type="entry name" value="Iojap_RsfS"/>
    <property type="match status" value="1"/>
</dbReference>
<organism evidence="4 5">
    <name type="scientific">Acidobacterium capsulatum (strain ATCC 51196 / DSM 11244 / BCRC 80197 / JCM 7670 / NBRC 15755 / NCIMB 13165 / 161)</name>
    <dbReference type="NCBI Taxonomy" id="240015"/>
    <lineage>
        <taxon>Bacteria</taxon>
        <taxon>Pseudomonadati</taxon>
        <taxon>Acidobacteriota</taxon>
        <taxon>Terriglobia</taxon>
        <taxon>Terriglobales</taxon>
        <taxon>Acidobacteriaceae</taxon>
        <taxon>Acidobacterium</taxon>
    </lineage>
</organism>
<evidence type="ECO:0000256" key="3">
    <source>
        <dbReference type="SAM" id="MobiDB-lite"/>
    </source>
</evidence>
<dbReference type="InterPro" id="IPR004394">
    <property type="entry name" value="Iojap/RsfS/C7orf30"/>
</dbReference>
<keyword evidence="2" id="KW-0810">Translation regulation</keyword>